<dbReference type="PROSITE" id="PS51379">
    <property type="entry name" value="4FE4S_FER_2"/>
    <property type="match status" value="1"/>
</dbReference>
<dbReference type="RefSeq" id="WP_181550797.1">
    <property type="nucleotide sequence ID" value="NZ_JACDUS010000003.1"/>
</dbReference>
<evidence type="ECO:0000259" key="4">
    <source>
        <dbReference type="PROSITE" id="PS51379"/>
    </source>
</evidence>
<protein>
    <submittedName>
        <fullName evidence="5">Electron transport complex protein RnfC</fullName>
    </submittedName>
</protein>
<dbReference type="SUPFAM" id="SSF46548">
    <property type="entry name" value="alpha-helical ferredoxin"/>
    <property type="match status" value="1"/>
</dbReference>
<dbReference type="InterPro" id="IPR017896">
    <property type="entry name" value="4Fe4S_Fe-S-bd"/>
</dbReference>
<dbReference type="Gene3D" id="3.30.70.20">
    <property type="match status" value="1"/>
</dbReference>
<sequence>MIKRSFIGITAPRLTYEVIEEAPAEPMTVRPAKRITLLMDAPMEKTSGVLLKSGDAVQKGQRLQLFENNPVPCAISPVAGKIESVEPFLGIMERQMTAVVIALEGSEDQSRDTEFKNVFKSAGLSEADRFLRELPGRPDFSVFTRPDRPVKTIAVMGTEQDLTAVTQQYLIGTNIAGVKTGIDVLRKITGIQNIQLVVYPHMVQVAGSSGAGIKTVDLQYPAGSTDMIRMALKAKQEENTEVAFFTAEAAVAVGAALQTGELPVDKLLTVVRKDGTRQLIKAPVGTHVSDILEAVRQSVEAGDRVVLGGPMTGHAVFSLEQPITTDTDILMIQDHADLPEFSDIPCTNCGSCVRVCPVNIPVNELVRYLDAGEYEQAAENASLFACIDCGLCAYVCESRIPILQFIALAKHAVQRLKAAEEENA</sequence>
<organism evidence="5 6">
    <name type="scientific">Desulfosalsimonas propionicica</name>
    <dbReference type="NCBI Taxonomy" id="332175"/>
    <lineage>
        <taxon>Bacteria</taxon>
        <taxon>Pseudomonadati</taxon>
        <taxon>Thermodesulfobacteriota</taxon>
        <taxon>Desulfobacteria</taxon>
        <taxon>Desulfobacterales</taxon>
        <taxon>Desulfosalsimonadaceae</taxon>
        <taxon>Desulfosalsimonas</taxon>
    </lineage>
</organism>
<evidence type="ECO:0000256" key="2">
    <source>
        <dbReference type="ARBA" id="ARBA00023004"/>
    </source>
</evidence>
<dbReference type="Pfam" id="PF13187">
    <property type="entry name" value="Fer4_9"/>
    <property type="match status" value="1"/>
</dbReference>
<dbReference type="PANTHER" id="PTHR43034">
    <property type="entry name" value="ION-TRANSLOCATING OXIDOREDUCTASE COMPLEX SUBUNIT C"/>
    <property type="match status" value="1"/>
</dbReference>
<evidence type="ECO:0000256" key="1">
    <source>
        <dbReference type="ARBA" id="ARBA00022723"/>
    </source>
</evidence>
<dbReference type="EMBL" id="JACDUS010000003">
    <property type="protein sequence ID" value="MBA2881143.1"/>
    <property type="molecule type" value="Genomic_DNA"/>
</dbReference>
<evidence type="ECO:0000313" key="5">
    <source>
        <dbReference type="EMBL" id="MBA2881143.1"/>
    </source>
</evidence>
<dbReference type="AlphaFoldDB" id="A0A7W0C8J7"/>
<comment type="caution">
    <text evidence="5">The sequence shown here is derived from an EMBL/GenBank/DDBJ whole genome shotgun (WGS) entry which is preliminary data.</text>
</comment>
<keyword evidence="6" id="KW-1185">Reference proteome</keyword>
<reference evidence="5 6" key="1">
    <citation type="submission" date="2020-07" db="EMBL/GenBank/DDBJ databases">
        <title>Genomic Encyclopedia of Type Strains, Phase IV (KMG-IV): sequencing the most valuable type-strain genomes for metagenomic binning, comparative biology and taxonomic classification.</title>
        <authorList>
            <person name="Goeker M."/>
        </authorList>
    </citation>
    <scope>NUCLEOTIDE SEQUENCE [LARGE SCALE GENOMIC DNA]</scope>
    <source>
        <strain evidence="5 6">DSM 17721</strain>
    </source>
</reference>
<proteinExistence type="predicted"/>
<gene>
    <name evidence="5" type="ORF">HNR65_001469</name>
</gene>
<dbReference type="InterPro" id="IPR010208">
    <property type="entry name" value="Ion_transpt_RnfC/RsxC"/>
</dbReference>
<evidence type="ECO:0000313" key="6">
    <source>
        <dbReference type="Proteomes" id="UP000525298"/>
    </source>
</evidence>
<dbReference type="GO" id="GO:0051539">
    <property type="term" value="F:4 iron, 4 sulfur cluster binding"/>
    <property type="evidence" value="ECO:0007669"/>
    <property type="project" value="InterPro"/>
</dbReference>
<dbReference type="GO" id="GO:0016020">
    <property type="term" value="C:membrane"/>
    <property type="evidence" value="ECO:0007669"/>
    <property type="project" value="InterPro"/>
</dbReference>
<dbReference type="PANTHER" id="PTHR43034:SF2">
    <property type="entry name" value="ION-TRANSLOCATING OXIDOREDUCTASE COMPLEX SUBUNIT C"/>
    <property type="match status" value="1"/>
</dbReference>
<dbReference type="GO" id="GO:0046872">
    <property type="term" value="F:metal ion binding"/>
    <property type="evidence" value="ECO:0007669"/>
    <property type="project" value="UniProtKB-KW"/>
</dbReference>
<keyword evidence="3" id="KW-0411">Iron-sulfur</keyword>
<keyword evidence="2" id="KW-0408">Iron</keyword>
<name>A0A7W0C8J7_9BACT</name>
<dbReference type="PROSITE" id="PS00198">
    <property type="entry name" value="4FE4S_FER_1"/>
    <property type="match status" value="2"/>
</dbReference>
<feature type="domain" description="4Fe-4S ferredoxin-type" evidence="4">
    <location>
        <begin position="337"/>
        <end position="366"/>
    </location>
</feature>
<dbReference type="Proteomes" id="UP000525298">
    <property type="component" value="Unassembled WGS sequence"/>
</dbReference>
<accession>A0A7W0C8J7</accession>
<dbReference type="GO" id="GO:0009055">
    <property type="term" value="F:electron transfer activity"/>
    <property type="evidence" value="ECO:0007669"/>
    <property type="project" value="InterPro"/>
</dbReference>
<keyword evidence="1" id="KW-0479">Metal-binding</keyword>
<dbReference type="InterPro" id="IPR017900">
    <property type="entry name" value="4Fe4S_Fe_S_CS"/>
</dbReference>
<evidence type="ECO:0000256" key="3">
    <source>
        <dbReference type="ARBA" id="ARBA00023014"/>
    </source>
</evidence>